<keyword evidence="9 11" id="KW-0325">Glycoprotein</keyword>
<dbReference type="FunFam" id="1.20.1070.10:FF:000061">
    <property type="entry name" value="Adenosine receptor A2"/>
    <property type="match status" value="1"/>
</dbReference>
<feature type="transmembrane region" description="Helical" evidence="11">
    <location>
        <begin position="6"/>
        <end position="29"/>
    </location>
</feature>
<dbReference type="PANTHER" id="PTHR24246">
    <property type="entry name" value="OLFACTORY RECEPTOR AND ADENOSINE RECEPTOR"/>
    <property type="match status" value="1"/>
</dbReference>
<comment type="caution">
    <text evidence="13">The sequence shown here is derived from an EMBL/GenBank/DDBJ whole genome shotgun (WGS) entry which is preliminary data.</text>
</comment>
<feature type="transmembrane region" description="Helical" evidence="11">
    <location>
        <begin position="182"/>
        <end position="204"/>
    </location>
</feature>
<dbReference type="PANTHER" id="PTHR24246:SF18">
    <property type="entry name" value="ADENOSINE RECEPTOR A2B"/>
    <property type="match status" value="1"/>
</dbReference>
<accession>A0ABD1K7F6</accession>
<keyword evidence="2 11" id="KW-1003">Cell membrane</keyword>
<dbReference type="Pfam" id="PF00001">
    <property type="entry name" value="7tm_1"/>
    <property type="match status" value="1"/>
</dbReference>
<dbReference type="SMART" id="SM01381">
    <property type="entry name" value="7TM_GPCR_Srsx"/>
    <property type="match status" value="1"/>
</dbReference>
<feature type="domain" description="G-protein coupled receptors family 1 profile" evidence="12">
    <location>
        <begin position="21"/>
        <end position="294"/>
    </location>
</feature>
<comment type="subcellular location">
    <subcellularLocation>
        <location evidence="1 11">Cell membrane</location>
        <topology evidence="1 11">Multi-pass membrane protein</topology>
    </subcellularLocation>
</comment>
<comment type="similarity">
    <text evidence="11">Belongs to the G-protein coupled receptor 1 family.</text>
</comment>
<feature type="transmembrane region" description="Helical" evidence="11">
    <location>
        <begin position="242"/>
        <end position="265"/>
    </location>
</feature>
<keyword evidence="6 11" id="KW-0472">Membrane</keyword>
<evidence type="ECO:0000256" key="2">
    <source>
        <dbReference type="ARBA" id="ARBA00022475"/>
    </source>
</evidence>
<feature type="transmembrane region" description="Helical" evidence="11">
    <location>
        <begin position="41"/>
        <end position="64"/>
    </location>
</feature>
<feature type="transmembrane region" description="Helical" evidence="11">
    <location>
        <begin position="122"/>
        <end position="141"/>
    </location>
</feature>
<gene>
    <name evidence="13" type="ORF">ACEWY4_009763</name>
</gene>
<dbReference type="GO" id="GO:0001609">
    <property type="term" value="F:G protein-coupled adenosine receptor activity"/>
    <property type="evidence" value="ECO:0007669"/>
    <property type="project" value="UniProtKB-UniRule"/>
</dbReference>
<dbReference type="PRINTS" id="PR00424">
    <property type="entry name" value="ADENOSINER"/>
</dbReference>
<evidence type="ECO:0000256" key="11">
    <source>
        <dbReference type="RuleBase" id="RU201114"/>
    </source>
</evidence>
<keyword evidence="14" id="KW-1185">Reference proteome</keyword>
<keyword evidence="5 11" id="KW-0297">G-protein coupled receptor</keyword>
<feature type="transmembrane region" description="Helical" evidence="11">
    <location>
        <begin position="76"/>
        <end position="102"/>
    </location>
</feature>
<keyword evidence="3 11" id="KW-0812">Transmembrane</keyword>
<protein>
    <recommendedName>
        <fullName evidence="12">G-protein coupled receptors family 1 profile domain-containing protein</fullName>
    </recommendedName>
</protein>
<evidence type="ECO:0000259" key="12">
    <source>
        <dbReference type="PROSITE" id="PS50262"/>
    </source>
</evidence>
<dbReference type="GO" id="GO:0005886">
    <property type="term" value="C:plasma membrane"/>
    <property type="evidence" value="ECO:0007669"/>
    <property type="project" value="UniProtKB-SubCell"/>
</dbReference>
<evidence type="ECO:0000256" key="7">
    <source>
        <dbReference type="ARBA" id="ARBA00023157"/>
    </source>
</evidence>
<evidence type="ECO:0000256" key="9">
    <source>
        <dbReference type="ARBA" id="ARBA00023180"/>
    </source>
</evidence>
<keyword evidence="10 11" id="KW-0807">Transducer</keyword>
<name>A0ABD1K7F6_9TELE</name>
<dbReference type="InterPro" id="IPR000276">
    <property type="entry name" value="GPCR_Rhodpsn"/>
</dbReference>
<feature type="transmembrane region" description="Helical" evidence="11">
    <location>
        <begin position="277"/>
        <end position="296"/>
    </location>
</feature>
<organism evidence="13 14">
    <name type="scientific">Coilia grayii</name>
    <name type="common">Gray's grenadier anchovy</name>
    <dbReference type="NCBI Taxonomy" id="363190"/>
    <lineage>
        <taxon>Eukaryota</taxon>
        <taxon>Metazoa</taxon>
        <taxon>Chordata</taxon>
        <taxon>Craniata</taxon>
        <taxon>Vertebrata</taxon>
        <taxon>Euteleostomi</taxon>
        <taxon>Actinopterygii</taxon>
        <taxon>Neopterygii</taxon>
        <taxon>Teleostei</taxon>
        <taxon>Clupei</taxon>
        <taxon>Clupeiformes</taxon>
        <taxon>Clupeoidei</taxon>
        <taxon>Engraulidae</taxon>
        <taxon>Coilinae</taxon>
        <taxon>Coilia</taxon>
    </lineage>
</organism>
<dbReference type="InterPro" id="IPR001634">
    <property type="entry name" value="Adenosn_rcpt"/>
</dbReference>
<evidence type="ECO:0000256" key="10">
    <source>
        <dbReference type="ARBA" id="ARBA00023224"/>
    </source>
</evidence>
<dbReference type="SUPFAM" id="SSF81321">
    <property type="entry name" value="Family A G protein-coupled receptor-like"/>
    <property type="match status" value="1"/>
</dbReference>
<evidence type="ECO:0000256" key="5">
    <source>
        <dbReference type="ARBA" id="ARBA00023040"/>
    </source>
</evidence>
<evidence type="ECO:0000256" key="6">
    <source>
        <dbReference type="ARBA" id="ARBA00023136"/>
    </source>
</evidence>
<dbReference type="PROSITE" id="PS50262">
    <property type="entry name" value="G_PROTEIN_RECEP_F1_2"/>
    <property type="match status" value="1"/>
</dbReference>
<dbReference type="Proteomes" id="UP001591681">
    <property type="component" value="Unassembled WGS sequence"/>
</dbReference>
<evidence type="ECO:0000256" key="3">
    <source>
        <dbReference type="ARBA" id="ARBA00022692"/>
    </source>
</evidence>
<evidence type="ECO:0000256" key="8">
    <source>
        <dbReference type="ARBA" id="ARBA00023170"/>
    </source>
</evidence>
<reference evidence="13 14" key="1">
    <citation type="submission" date="2024-09" db="EMBL/GenBank/DDBJ databases">
        <title>A chromosome-level genome assembly of Gray's grenadier anchovy, Coilia grayii.</title>
        <authorList>
            <person name="Fu Z."/>
        </authorList>
    </citation>
    <scope>NUCLEOTIDE SEQUENCE [LARGE SCALE GENOMIC DNA]</scope>
    <source>
        <strain evidence="13">G4</strain>
        <tissue evidence="13">Muscle</tissue>
    </source>
</reference>
<evidence type="ECO:0000313" key="14">
    <source>
        <dbReference type="Proteomes" id="UP001591681"/>
    </source>
</evidence>
<dbReference type="InterPro" id="IPR017452">
    <property type="entry name" value="GPCR_Rhodpsn_7TM"/>
</dbReference>
<keyword evidence="4 11" id="KW-1133">Transmembrane helix</keyword>
<dbReference type="AlphaFoldDB" id="A0ABD1K7F6"/>
<dbReference type="EMBL" id="JBHFQA010000008">
    <property type="protein sequence ID" value="KAL2095044.1"/>
    <property type="molecule type" value="Genomic_DNA"/>
</dbReference>
<sequence length="344" mass="38907">MTRPHIYIAIELIIAVLSIAGNVLVCWAVAINSTLKNATNYFLVSLAVADILVGCLAIPFAITISIGLPSDFYGCLFLACFVLVLTQSSIFSLLAVAIDRYLAVKIPLRYRELMTGKRAREIIAILWILSFVIGLVPFLGWNKFKDACCNETFPDANPNCSLLQSCRLKCLFEGVVDMGYMVYFNFFGCVLPPLLIMLGIYIKIFTVARHQMRQIELKCSVGNGESHHHGFLQREIRAAKSLSIIVGLFALCWLPVHILNCLTLFYEDLHKPNEVMYLAIILSHANSAVNPIIYAYRIQDFRVTFRKILSRHFLCRKDELYRSSNGSKRHRDEISMTTTIDPLL</sequence>
<keyword evidence="8 11" id="KW-0675">Receptor</keyword>
<proteinExistence type="inferred from homology"/>
<dbReference type="Gene3D" id="1.20.1070.10">
    <property type="entry name" value="Rhodopsin 7-helix transmembrane proteins"/>
    <property type="match status" value="1"/>
</dbReference>
<keyword evidence="7 11" id="KW-1015">Disulfide bond</keyword>
<evidence type="ECO:0000313" key="13">
    <source>
        <dbReference type="EMBL" id="KAL2095044.1"/>
    </source>
</evidence>
<evidence type="ECO:0000256" key="1">
    <source>
        <dbReference type="ARBA" id="ARBA00004651"/>
    </source>
</evidence>
<evidence type="ECO:0000256" key="4">
    <source>
        <dbReference type="ARBA" id="ARBA00022989"/>
    </source>
</evidence>
<dbReference type="PRINTS" id="PR00237">
    <property type="entry name" value="GPCRRHODOPSN"/>
</dbReference>
<dbReference type="PROSITE" id="PS00237">
    <property type="entry name" value="G_PROTEIN_RECEP_F1_1"/>
    <property type="match status" value="1"/>
</dbReference>